<evidence type="ECO:0000313" key="1">
    <source>
        <dbReference type="EMBL" id="KAH9779615.1"/>
    </source>
</evidence>
<protein>
    <submittedName>
        <fullName evidence="1">Receptor-like protein 7</fullName>
    </submittedName>
</protein>
<reference evidence="2" key="1">
    <citation type="journal article" date="2023" name="Hortic. Res.">
        <title>A chromosome-level phased genome enabling allele-level studies in sweet orange: a case study on citrus Huanglongbing tolerance.</title>
        <authorList>
            <person name="Wu B."/>
            <person name="Yu Q."/>
            <person name="Deng Z."/>
            <person name="Duan Y."/>
            <person name="Luo F."/>
            <person name="Gmitter F. Jr."/>
        </authorList>
    </citation>
    <scope>NUCLEOTIDE SEQUENCE [LARGE SCALE GENOMIC DNA]</scope>
    <source>
        <strain evidence="2">cv. Valencia</strain>
    </source>
</reference>
<accession>A0ACB8M2I0</accession>
<dbReference type="EMBL" id="CM039172">
    <property type="protein sequence ID" value="KAH9779615.1"/>
    <property type="molecule type" value="Genomic_DNA"/>
</dbReference>
<name>A0ACB8M2I0_CITSI</name>
<evidence type="ECO:0000313" key="2">
    <source>
        <dbReference type="Proteomes" id="UP000829398"/>
    </source>
</evidence>
<dbReference type="Proteomes" id="UP000829398">
    <property type="component" value="Chromosome 3"/>
</dbReference>
<organism evidence="1 2">
    <name type="scientific">Citrus sinensis</name>
    <name type="common">Sweet orange</name>
    <name type="synonym">Citrus aurantium var. sinensis</name>
    <dbReference type="NCBI Taxonomy" id="2711"/>
    <lineage>
        <taxon>Eukaryota</taxon>
        <taxon>Viridiplantae</taxon>
        <taxon>Streptophyta</taxon>
        <taxon>Embryophyta</taxon>
        <taxon>Tracheophyta</taxon>
        <taxon>Spermatophyta</taxon>
        <taxon>Magnoliopsida</taxon>
        <taxon>eudicotyledons</taxon>
        <taxon>Gunneridae</taxon>
        <taxon>Pentapetalae</taxon>
        <taxon>rosids</taxon>
        <taxon>malvids</taxon>
        <taxon>Sapindales</taxon>
        <taxon>Rutaceae</taxon>
        <taxon>Aurantioideae</taxon>
        <taxon>Citrus</taxon>
    </lineage>
</organism>
<gene>
    <name evidence="1" type="ORF">KPL71_007760</name>
</gene>
<sequence>MTIEQKSFDLLASNLTKLSVLNLGWADMSLIEPFSLLNLSSTITLLDLRGTGIRGNFPREIFHLQKLQELHLHDNKYLTGYLPKSNWSSPLRKLDLSFSNFTGEIPDSIENLSFLEIIDIEGCNFTGKIPASIGNLTKATEILFQSNQFTGQLPYRVSGLSDLATLDLSDNYLQGRVPSWLFTLPSLNYIDLSQNKLTVRLEENQIHGTIPSSLFQLVNLTDLDLSSNNLSGTIRFDQFSKLKNLQFLDLSNNSQLSFISSSNISIKYSLPSLQELRFAYCNITEFPGFLRNSEELYLLDLSNNRIHGRISKSDSPGWKSLIDLDLSNNFLTHIELHPWMNITSLDLRNNRIQGSILVPPPSTQVFLVSNNKFLSSLQYLSLSDNNLSRTIPPCLGNFSTELITLHLKNNSLEGHIHDTFADASHLRSLDLNSNKLEGPLPRSLAKCIKLDVVNVGNNMISDTFPSWLGSLPELKILVLRSNRFYGPLYNSNITFPFPALQIIDLSHNEFTGFLPTTIFISMEAMKNVDEQGRLEYMGGAFYDESITVAMKGHDFQLQKILVVFRAIDFSSNRFHGEIPENMTALESLDLSFNKLDGRIPEQLLSVTALALLNLSYNRLWGRIPGGNQFNTFENDSYIGNIRLCGEPLTVRCSNDGLPKAPRLASFDHDETASRFDWKMAKMGYASGLVIGLSIGYMVFSTGKPHWFVRLVEEDQQKNVRRARRRHRR</sequence>
<comment type="caution">
    <text evidence="1">The sequence shown here is derived from an EMBL/GenBank/DDBJ whole genome shotgun (WGS) entry which is preliminary data.</text>
</comment>
<proteinExistence type="predicted"/>
<keyword evidence="2" id="KW-1185">Reference proteome</keyword>